<gene>
    <name evidence="2" type="ORF">GCM10009750_16140</name>
</gene>
<comment type="caution">
    <text evidence="2">The sequence shown here is derived from an EMBL/GenBank/DDBJ whole genome shotgun (WGS) entry which is preliminary data.</text>
</comment>
<accession>A0ABN2MN48</accession>
<feature type="region of interest" description="Disordered" evidence="1">
    <location>
        <begin position="1"/>
        <end position="46"/>
    </location>
</feature>
<proteinExistence type="predicted"/>
<evidence type="ECO:0000313" key="3">
    <source>
        <dbReference type="Proteomes" id="UP001501746"/>
    </source>
</evidence>
<sequence>MTGPSRKMTRSTIAGSSGMLRTSDLRAPALRRPGRGASPRPGAVAGGAAASVDIGYFALVVFSSPTMPATASS</sequence>
<evidence type="ECO:0000256" key="1">
    <source>
        <dbReference type="SAM" id="MobiDB-lite"/>
    </source>
</evidence>
<dbReference type="EMBL" id="BAAANK010000004">
    <property type="protein sequence ID" value="GAA1832748.1"/>
    <property type="molecule type" value="Genomic_DNA"/>
</dbReference>
<protein>
    <submittedName>
        <fullName evidence="2">Uncharacterized protein</fullName>
    </submittedName>
</protein>
<organism evidence="2 3">
    <name type="scientific">Agromyces salentinus</name>
    <dbReference type="NCBI Taxonomy" id="269421"/>
    <lineage>
        <taxon>Bacteria</taxon>
        <taxon>Bacillati</taxon>
        <taxon>Actinomycetota</taxon>
        <taxon>Actinomycetes</taxon>
        <taxon>Micrococcales</taxon>
        <taxon>Microbacteriaceae</taxon>
        <taxon>Agromyces</taxon>
    </lineage>
</organism>
<keyword evidence="3" id="KW-1185">Reference proteome</keyword>
<name>A0ABN2MN48_9MICO</name>
<evidence type="ECO:0000313" key="2">
    <source>
        <dbReference type="EMBL" id="GAA1832748.1"/>
    </source>
</evidence>
<feature type="compositionally biased region" description="Low complexity" evidence="1">
    <location>
        <begin position="25"/>
        <end position="46"/>
    </location>
</feature>
<dbReference type="Proteomes" id="UP001501746">
    <property type="component" value="Unassembled WGS sequence"/>
</dbReference>
<reference evidence="2 3" key="1">
    <citation type="journal article" date="2019" name="Int. J. Syst. Evol. Microbiol.">
        <title>The Global Catalogue of Microorganisms (GCM) 10K type strain sequencing project: providing services to taxonomists for standard genome sequencing and annotation.</title>
        <authorList>
            <consortium name="The Broad Institute Genomics Platform"/>
            <consortium name="The Broad Institute Genome Sequencing Center for Infectious Disease"/>
            <person name="Wu L."/>
            <person name="Ma J."/>
        </authorList>
    </citation>
    <scope>NUCLEOTIDE SEQUENCE [LARGE SCALE GENOMIC DNA]</scope>
    <source>
        <strain evidence="2 3">JCM 14323</strain>
    </source>
</reference>